<dbReference type="Pfam" id="PF00483">
    <property type="entry name" value="NTP_transferase"/>
    <property type="match status" value="1"/>
</dbReference>
<proteinExistence type="predicted"/>
<sequence length="309" mass="33661">MAKKPILVVMAAGMGSRYGGLKQIDPVGPSGEAIIDYSLYDARRAGFETVVFIIKHEIEQAFKEAVGVRAQRAGFEVRYAFQQLEKLPEGFTVPEGRVKPWGTAHAILVAEEAIGDAPFAVINADDYYGPQGFRLIYDYLSTHADGDRYAWSMVGFLLGNTVSANGSVSRGVCVTDENSNLVSVTERTCIEPYAGGIHFTEDGGATWTDLPADTVVSMNLWGFTPGYVAEAKAGFAQFLRDSLPVNPLKCEYYLPSVVTTALQSGKADVHVLTSADKWFGITYREDKPELVAALQKMSADGLYPTDKLF</sequence>
<reference evidence="2" key="2">
    <citation type="submission" date="2021-04" db="EMBL/GenBank/DDBJ databases">
        <authorList>
            <person name="Gilroy R."/>
        </authorList>
    </citation>
    <scope>NUCLEOTIDE SEQUENCE</scope>
    <source>
        <strain evidence="2">3436</strain>
    </source>
</reference>
<organism evidence="2 3">
    <name type="scientific">Candidatus Gemmiger excrementavium</name>
    <dbReference type="NCBI Taxonomy" id="2838608"/>
    <lineage>
        <taxon>Bacteria</taxon>
        <taxon>Bacillati</taxon>
        <taxon>Bacillota</taxon>
        <taxon>Clostridia</taxon>
        <taxon>Eubacteriales</taxon>
        <taxon>Gemmiger</taxon>
    </lineage>
</organism>
<dbReference type="InterPro" id="IPR029044">
    <property type="entry name" value="Nucleotide-diphossugar_trans"/>
</dbReference>
<dbReference type="Proteomes" id="UP000824031">
    <property type="component" value="Unassembled WGS sequence"/>
</dbReference>
<dbReference type="SUPFAM" id="SSF53448">
    <property type="entry name" value="Nucleotide-diphospho-sugar transferases"/>
    <property type="match status" value="1"/>
</dbReference>
<dbReference type="AlphaFoldDB" id="A0A9D2F2X1"/>
<evidence type="ECO:0000313" key="3">
    <source>
        <dbReference type="Proteomes" id="UP000824031"/>
    </source>
</evidence>
<evidence type="ECO:0000259" key="1">
    <source>
        <dbReference type="Pfam" id="PF00483"/>
    </source>
</evidence>
<accession>A0A9D2F2X1</accession>
<feature type="domain" description="Nucleotidyl transferase" evidence="1">
    <location>
        <begin position="8"/>
        <end position="133"/>
    </location>
</feature>
<gene>
    <name evidence="2" type="ORF">H9810_08150</name>
</gene>
<evidence type="ECO:0000313" key="2">
    <source>
        <dbReference type="EMBL" id="HIZ48673.1"/>
    </source>
</evidence>
<name>A0A9D2F2X1_9FIRM</name>
<comment type="caution">
    <text evidence="2">The sequence shown here is derived from an EMBL/GenBank/DDBJ whole genome shotgun (WGS) entry which is preliminary data.</text>
</comment>
<dbReference type="EMBL" id="DXBO01000121">
    <property type="protein sequence ID" value="HIZ48673.1"/>
    <property type="molecule type" value="Genomic_DNA"/>
</dbReference>
<reference evidence="2" key="1">
    <citation type="journal article" date="2021" name="PeerJ">
        <title>Extensive microbial diversity within the chicken gut microbiome revealed by metagenomics and culture.</title>
        <authorList>
            <person name="Gilroy R."/>
            <person name="Ravi A."/>
            <person name="Getino M."/>
            <person name="Pursley I."/>
            <person name="Horton D.L."/>
            <person name="Alikhan N.F."/>
            <person name="Baker D."/>
            <person name="Gharbi K."/>
            <person name="Hall N."/>
            <person name="Watson M."/>
            <person name="Adriaenssens E.M."/>
            <person name="Foster-Nyarko E."/>
            <person name="Jarju S."/>
            <person name="Secka A."/>
            <person name="Antonio M."/>
            <person name="Oren A."/>
            <person name="Chaudhuri R.R."/>
            <person name="La Ragione R."/>
            <person name="Hildebrand F."/>
            <person name="Pallen M.J."/>
        </authorList>
    </citation>
    <scope>NUCLEOTIDE SEQUENCE</scope>
    <source>
        <strain evidence="2">3436</strain>
    </source>
</reference>
<dbReference type="Gene3D" id="3.90.550.10">
    <property type="entry name" value="Spore Coat Polysaccharide Biosynthesis Protein SpsA, Chain A"/>
    <property type="match status" value="1"/>
</dbReference>
<protein>
    <submittedName>
        <fullName evidence="2">Nucleotidyltransferase</fullName>
    </submittedName>
</protein>
<dbReference type="InterPro" id="IPR005835">
    <property type="entry name" value="NTP_transferase_dom"/>
</dbReference>